<accession>A0AC35FDW3</accession>
<organism evidence="1 2">
    <name type="scientific">Panagrolaimus sp. PS1159</name>
    <dbReference type="NCBI Taxonomy" id="55785"/>
    <lineage>
        <taxon>Eukaryota</taxon>
        <taxon>Metazoa</taxon>
        <taxon>Ecdysozoa</taxon>
        <taxon>Nematoda</taxon>
        <taxon>Chromadorea</taxon>
        <taxon>Rhabditida</taxon>
        <taxon>Tylenchina</taxon>
        <taxon>Panagrolaimomorpha</taxon>
        <taxon>Panagrolaimoidea</taxon>
        <taxon>Panagrolaimidae</taxon>
        <taxon>Panagrolaimus</taxon>
    </lineage>
</organism>
<evidence type="ECO:0000313" key="2">
    <source>
        <dbReference type="WBParaSite" id="PS1159_v2.g16495.t1"/>
    </source>
</evidence>
<dbReference type="WBParaSite" id="PS1159_v2.g16495.t1">
    <property type="protein sequence ID" value="PS1159_v2.g16495.t1"/>
    <property type="gene ID" value="PS1159_v2.g16495"/>
</dbReference>
<sequence>MVLFLFKFGLLFFIVVGNVFGISDTTLSTGCSSHCTLNFDKNLECWNKTLTFYQQTLVGGLRHYSNVLTNIAYWSKHNKEPPINLDEIGDETIARMRKIEPGNIEDEDAVIEPSDYTEIVKHLVTKSQKAYDIMTHENDQNPKPKPSVCPLGCEKSWNPWYWMFLASAGINIVLGFASMVLVWFLDKRDTKEARLELAECEIVKIQPKESIADKVK</sequence>
<protein>
    <submittedName>
        <fullName evidence="2">Uncharacterized protein</fullName>
    </submittedName>
</protein>
<dbReference type="Proteomes" id="UP000887580">
    <property type="component" value="Unplaced"/>
</dbReference>
<name>A0AC35FDW3_9BILA</name>
<evidence type="ECO:0000313" key="1">
    <source>
        <dbReference type="Proteomes" id="UP000887580"/>
    </source>
</evidence>
<reference evidence="2" key="1">
    <citation type="submission" date="2022-11" db="UniProtKB">
        <authorList>
            <consortium name="WormBaseParasite"/>
        </authorList>
    </citation>
    <scope>IDENTIFICATION</scope>
</reference>
<proteinExistence type="predicted"/>